<dbReference type="EMBL" id="JANBUL010000309">
    <property type="protein sequence ID" value="KAJ2777147.1"/>
    <property type="molecule type" value="Genomic_DNA"/>
</dbReference>
<name>A0A9W8LEI3_9FUNG</name>
<keyword evidence="4" id="KW-1185">Reference proteome</keyword>
<dbReference type="Pfam" id="PF09820">
    <property type="entry name" value="AAA-ATPase_like"/>
    <property type="match status" value="1"/>
</dbReference>
<dbReference type="InterPro" id="IPR018631">
    <property type="entry name" value="AAA-ATPase-like_dom"/>
</dbReference>
<dbReference type="AlphaFoldDB" id="A0A9W8LEI3"/>
<evidence type="ECO:0000259" key="2">
    <source>
        <dbReference type="Pfam" id="PF09820"/>
    </source>
</evidence>
<evidence type="ECO:0000313" key="4">
    <source>
        <dbReference type="Proteomes" id="UP001140217"/>
    </source>
</evidence>
<protein>
    <recommendedName>
        <fullName evidence="2">AAA-ATPase-like domain-containing protein</fullName>
    </recommendedName>
</protein>
<comment type="caution">
    <text evidence="3">The sequence shown here is derived from an EMBL/GenBank/DDBJ whole genome shotgun (WGS) entry which is preliminary data.</text>
</comment>
<dbReference type="Proteomes" id="UP001140217">
    <property type="component" value="Unassembled WGS sequence"/>
</dbReference>
<evidence type="ECO:0000256" key="1">
    <source>
        <dbReference type="SAM" id="MobiDB-lite"/>
    </source>
</evidence>
<proteinExistence type="predicted"/>
<sequence length="200" mass="22152">MPRHDAGKRLDCNERVEADGLSSRSKVHGGNIVTGDSAWCCFIGKNLALVDKSLAILDVMECGSAVTAGLYPRRMGKSTFLDLLRNFLAVVSETSFSKRWERFSEYAINEEPDFSREHFARYAVFKLTMKTQDPTSLDDAAVDFGPYDEDDIKGKVDLNRRSIDDAIKMFDRVMDREDTGAGDIADISDTPTGGEASSAF</sequence>
<reference evidence="3" key="1">
    <citation type="submission" date="2022-07" db="EMBL/GenBank/DDBJ databases">
        <title>Phylogenomic reconstructions and comparative analyses of Kickxellomycotina fungi.</title>
        <authorList>
            <person name="Reynolds N.K."/>
            <person name="Stajich J.E."/>
            <person name="Barry K."/>
            <person name="Grigoriev I.V."/>
            <person name="Crous P."/>
            <person name="Smith M.E."/>
        </authorList>
    </citation>
    <scope>NUCLEOTIDE SEQUENCE</scope>
    <source>
        <strain evidence="3">NBRC 105414</strain>
    </source>
</reference>
<organism evidence="3 4">
    <name type="scientific">Coemansia javaensis</name>
    <dbReference type="NCBI Taxonomy" id="2761396"/>
    <lineage>
        <taxon>Eukaryota</taxon>
        <taxon>Fungi</taxon>
        <taxon>Fungi incertae sedis</taxon>
        <taxon>Zoopagomycota</taxon>
        <taxon>Kickxellomycotina</taxon>
        <taxon>Kickxellomycetes</taxon>
        <taxon>Kickxellales</taxon>
        <taxon>Kickxellaceae</taxon>
        <taxon>Coemansia</taxon>
    </lineage>
</organism>
<feature type="region of interest" description="Disordered" evidence="1">
    <location>
        <begin position="181"/>
        <end position="200"/>
    </location>
</feature>
<accession>A0A9W8LEI3</accession>
<dbReference type="OrthoDB" id="5574568at2759"/>
<gene>
    <name evidence="3" type="ORF">H4R18_005301</name>
</gene>
<feature type="domain" description="AAA-ATPase-like" evidence="2">
    <location>
        <begin position="43"/>
        <end position="139"/>
    </location>
</feature>
<evidence type="ECO:0000313" key="3">
    <source>
        <dbReference type="EMBL" id="KAJ2777147.1"/>
    </source>
</evidence>